<reference evidence="1" key="2">
    <citation type="submission" date="2023-04" db="EMBL/GenBank/DDBJ databases">
        <authorList>
            <person name="Bu L."/>
            <person name="Lu L."/>
            <person name="Laidemitt M.R."/>
            <person name="Zhang S.M."/>
            <person name="Mutuku M."/>
            <person name="Mkoji G."/>
            <person name="Steinauer M."/>
            <person name="Loker E.S."/>
        </authorList>
    </citation>
    <scope>NUCLEOTIDE SEQUENCE</scope>
    <source>
        <strain evidence="1">KasaAsao</strain>
        <tissue evidence="1">Whole Snail</tissue>
    </source>
</reference>
<dbReference type="Proteomes" id="UP001233172">
    <property type="component" value="Unassembled WGS sequence"/>
</dbReference>
<sequence>LLMASKSNNIHAQGDMEVDLFIGDDKLDEDPETGLSSKDAYFDTGIGCIEDIIMEEPYQIIQNGF</sequence>
<reference evidence="1" key="1">
    <citation type="journal article" date="2023" name="PLoS Negl. Trop. Dis.">
        <title>A genome sequence for Biomphalaria pfeifferi, the major vector snail for the human-infecting parasite Schistosoma mansoni.</title>
        <authorList>
            <person name="Bu L."/>
            <person name="Lu L."/>
            <person name="Laidemitt M.R."/>
            <person name="Zhang S.M."/>
            <person name="Mutuku M."/>
            <person name="Mkoji G."/>
            <person name="Steinauer M."/>
            <person name="Loker E.S."/>
        </authorList>
    </citation>
    <scope>NUCLEOTIDE SEQUENCE</scope>
    <source>
        <strain evidence="1">KasaAsao</strain>
    </source>
</reference>
<name>A0AAD8AY98_BIOPF</name>
<feature type="non-terminal residue" evidence="1">
    <location>
        <position position="1"/>
    </location>
</feature>
<evidence type="ECO:0000313" key="1">
    <source>
        <dbReference type="EMBL" id="KAK0043929.1"/>
    </source>
</evidence>
<evidence type="ECO:0000313" key="2">
    <source>
        <dbReference type="Proteomes" id="UP001233172"/>
    </source>
</evidence>
<organism evidence="1 2">
    <name type="scientific">Biomphalaria pfeifferi</name>
    <name type="common">Bloodfluke planorb</name>
    <name type="synonym">Freshwater snail</name>
    <dbReference type="NCBI Taxonomy" id="112525"/>
    <lineage>
        <taxon>Eukaryota</taxon>
        <taxon>Metazoa</taxon>
        <taxon>Spiralia</taxon>
        <taxon>Lophotrochozoa</taxon>
        <taxon>Mollusca</taxon>
        <taxon>Gastropoda</taxon>
        <taxon>Heterobranchia</taxon>
        <taxon>Euthyneura</taxon>
        <taxon>Panpulmonata</taxon>
        <taxon>Hygrophila</taxon>
        <taxon>Lymnaeoidea</taxon>
        <taxon>Planorbidae</taxon>
        <taxon>Biomphalaria</taxon>
    </lineage>
</organism>
<proteinExistence type="predicted"/>
<comment type="caution">
    <text evidence="1">The sequence shown here is derived from an EMBL/GenBank/DDBJ whole genome shotgun (WGS) entry which is preliminary data.</text>
</comment>
<dbReference type="EMBL" id="JASAOG010000209">
    <property type="protein sequence ID" value="KAK0043929.1"/>
    <property type="molecule type" value="Genomic_DNA"/>
</dbReference>
<gene>
    <name evidence="1" type="ORF">Bpfe_026703</name>
</gene>
<accession>A0AAD8AY98</accession>
<protein>
    <submittedName>
        <fullName evidence="1">ADP-ribosylation factor-like protein 2-binding protein</fullName>
    </submittedName>
</protein>
<dbReference type="AlphaFoldDB" id="A0AAD8AY98"/>
<keyword evidence="2" id="KW-1185">Reference proteome</keyword>